<gene>
    <name evidence="3" type="ORF">AABB31_12505</name>
</gene>
<proteinExistence type="predicted"/>
<dbReference type="InterPro" id="IPR036282">
    <property type="entry name" value="Glutathione-S-Trfase_C_sf"/>
</dbReference>
<dbReference type="SUPFAM" id="SSF52833">
    <property type="entry name" value="Thioredoxin-like"/>
    <property type="match status" value="1"/>
</dbReference>
<dbReference type="PROSITE" id="PS50405">
    <property type="entry name" value="GST_CTER"/>
    <property type="match status" value="1"/>
</dbReference>
<dbReference type="SFLD" id="SFLDS00019">
    <property type="entry name" value="Glutathione_Transferase_(cytos"/>
    <property type="match status" value="1"/>
</dbReference>
<dbReference type="InterPro" id="IPR040079">
    <property type="entry name" value="Glutathione_S-Trfase"/>
</dbReference>
<evidence type="ECO:0000313" key="3">
    <source>
        <dbReference type="EMBL" id="WZU65916.1"/>
    </source>
</evidence>
<organism evidence="3 4">
    <name type="scientific">Yoonia rhodophyticola</name>
    <dbReference type="NCBI Taxonomy" id="3137370"/>
    <lineage>
        <taxon>Bacteria</taxon>
        <taxon>Pseudomonadati</taxon>
        <taxon>Pseudomonadota</taxon>
        <taxon>Alphaproteobacteria</taxon>
        <taxon>Rhodobacterales</taxon>
        <taxon>Paracoccaceae</taxon>
        <taxon>Yoonia</taxon>
    </lineage>
</organism>
<feature type="domain" description="GST C-terminal" evidence="2">
    <location>
        <begin position="85"/>
        <end position="211"/>
    </location>
</feature>
<dbReference type="AlphaFoldDB" id="A0AAN0M6E4"/>
<accession>A0AAN0M6E4</accession>
<dbReference type="InterPro" id="IPR010987">
    <property type="entry name" value="Glutathione-S-Trfase_C-like"/>
</dbReference>
<evidence type="ECO:0000259" key="2">
    <source>
        <dbReference type="PROSITE" id="PS50405"/>
    </source>
</evidence>
<dbReference type="SUPFAM" id="SSF47616">
    <property type="entry name" value="GST C-terminal domain-like"/>
    <property type="match status" value="1"/>
</dbReference>
<dbReference type="Gene3D" id="3.40.30.10">
    <property type="entry name" value="Glutaredoxin"/>
    <property type="match status" value="1"/>
</dbReference>
<protein>
    <submittedName>
        <fullName evidence="3">Glutathione S-transferase family protein</fullName>
    </submittedName>
</protein>
<keyword evidence="4" id="KW-1185">Reference proteome</keyword>
<dbReference type="SFLD" id="SFLDG01150">
    <property type="entry name" value="Main.1:_Beta-like"/>
    <property type="match status" value="1"/>
</dbReference>
<dbReference type="InterPro" id="IPR036249">
    <property type="entry name" value="Thioredoxin-like_sf"/>
</dbReference>
<reference evidence="3" key="1">
    <citation type="submission" date="2024-08" db="EMBL/GenBank/DDBJ databases">
        <title>Phylogenomic analyses of a clade within the roseobacter group suggest taxonomic reassignments of species of the genera Aestuariivita, Citreicella, Loktanella, Nautella, Pelagibaca, Ruegeria, Thalassobius, Thiobacimonas and Tropicibacter, and the proposal o.</title>
        <authorList>
            <person name="Jeon C.O."/>
        </authorList>
    </citation>
    <scope>NUCLEOTIDE SEQUENCE</scope>
    <source>
        <strain evidence="3">SS1-5</strain>
    </source>
</reference>
<dbReference type="Pfam" id="PF13410">
    <property type="entry name" value="GST_C_2"/>
    <property type="match status" value="1"/>
</dbReference>
<dbReference type="CDD" id="cd03046">
    <property type="entry name" value="GST_N_GTT1_like"/>
    <property type="match status" value="1"/>
</dbReference>
<dbReference type="Gene3D" id="1.20.1050.10">
    <property type="match status" value="1"/>
</dbReference>
<sequence length="230" mass="26266">MIRLHHVPQTRSMRSLWLLHELDVSFVVQTYPFDKTLRQEPYVSLNPTGRVPTLQLDDIVLTESGAITEYLCERFPEAGLGRDPGHAERAAWLNWLHFAETISHHAATLTQQHIMLREDHMRSPIIMQLEAKRLARTLRTVEAGLSSDYLLSEFSAADISVGQAVYMAMHYVRLDDFPRLTAWFNRLCARPAWAKSLPAGDVLFKQTFYPPWEASDARPDPSQVKVPSDA</sequence>
<evidence type="ECO:0000259" key="1">
    <source>
        <dbReference type="PROSITE" id="PS50404"/>
    </source>
</evidence>
<dbReference type="PROSITE" id="PS50404">
    <property type="entry name" value="GST_NTER"/>
    <property type="match status" value="1"/>
</dbReference>
<dbReference type="SFLD" id="SFLDG00358">
    <property type="entry name" value="Main_(cytGST)"/>
    <property type="match status" value="1"/>
</dbReference>
<dbReference type="EMBL" id="CP151767">
    <property type="protein sequence ID" value="WZU65916.1"/>
    <property type="molecule type" value="Genomic_DNA"/>
</dbReference>
<dbReference type="PANTHER" id="PTHR44051">
    <property type="entry name" value="GLUTATHIONE S-TRANSFERASE-RELATED"/>
    <property type="match status" value="1"/>
</dbReference>
<evidence type="ECO:0000313" key="4">
    <source>
        <dbReference type="Proteomes" id="UP001470809"/>
    </source>
</evidence>
<dbReference type="KEGG" id="yrh:AABB31_12505"/>
<dbReference type="PANTHER" id="PTHR44051:SF21">
    <property type="entry name" value="GLUTATHIONE S-TRANSFERASE FAMILY PROTEIN"/>
    <property type="match status" value="1"/>
</dbReference>
<dbReference type="InterPro" id="IPR004045">
    <property type="entry name" value="Glutathione_S-Trfase_N"/>
</dbReference>
<feature type="domain" description="GST N-terminal" evidence="1">
    <location>
        <begin position="1"/>
        <end position="79"/>
    </location>
</feature>
<dbReference type="Proteomes" id="UP001470809">
    <property type="component" value="Chromosome"/>
</dbReference>
<dbReference type="RefSeq" id="WP_342075247.1">
    <property type="nucleotide sequence ID" value="NZ_CP151767.2"/>
</dbReference>
<dbReference type="Pfam" id="PF02798">
    <property type="entry name" value="GST_N"/>
    <property type="match status" value="1"/>
</dbReference>
<name>A0AAN0M6E4_9RHOB</name>